<sequence>MTDHDLNDLHDGAIPAATLVIFRAAGGGAPELLMVERAKEMSFAGGAMVFPGGRVDGGDHVLAELLGGDAETASRIAAIRETIEETGVPVGLKPMPSAEALAAMRAALHAGTPFAEALADAGSALDLDMLEPWARWLPAHRGMKRFDTRFYLAELPADAPRATVDATENVRLVWATAQSVLDDADAGKLAIIFPTRRNLERLALFDNFADAVAHARATPIRIVTPWTEERSGEQHLCIADDAGYPVTSEPLSGAMRA</sequence>
<dbReference type="PANTHER" id="PTHR12318:SF0">
    <property type="entry name" value="ACYL-COENZYME A DIPHOSPHATASE NUDT19"/>
    <property type="match status" value="1"/>
</dbReference>
<dbReference type="Gene3D" id="3.90.79.10">
    <property type="entry name" value="Nucleoside Triphosphate Pyrophosphohydrolase"/>
    <property type="match status" value="1"/>
</dbReference>
<dbReference type="GO" id="GO:0016818">
    <property type="term" value="F:hydrolase activity, acting on acid anhydrides, in phosphorus-containing anhydrides"/>
    <property type="evidence" value="ECO:0007669"/>
    <property type="project" value="InterPro"/>
</dbReference>
<dbReference type="CDD" id="cd18870">
    <property type="entry name" value="NUDIX_AcylCoAdiphos_Nudt19"/>
    <property type="match status" value="1"/>
</dbReference>
<evidence type="ECO:0000313" key="9">
    <source>
        <dbReference type="Proteomes" id="UP001165565"/>
    </source>
</evidence>
<evidence type="ECO:0000256" key="3">
    <source>
        <dbReference type="ARBA" id="ARBA00022723"/>
    </source>
</evidence>
<comment type="cofactor">
    <cofactor evidence="2">
        <name>Mg(2+)</name>
        <dbReference type="ChEBI" id="CHEBI:18420"/>
    </cofactor>
</comment>
<dbReference type="Proteomes" id="UP001165565">
    <property type="component" value="Unassembled WGS sequence"/>
</dbReference>
<evidence type="ECO:0000259" key="7">
    <source>
        <dbReference type="PROSITE" id="PS51462"/>
    </source>
</evidence>
<dbReference type="PANTHER" id="PTHR12318">
    <property type="entry name" value="TESTOSTERONE-REGULATED PROTEIN RP2"/>
    <property type="match status" value="1"/>
</dbReference>
<dbReference type="RefSeq" id="WP_179512215.1">
    <property type="nucleotide sequence ID" value="NZ_JANFAU010000023.1"/>
</dbReference>
<name>A0AA41ZDJ9_9SPHN</name>
<keyword evidence="3" id="KW-0479">Metal-binding</keyword>
<organism evidence="8 9">
    <name type="scientific">Sphingomonas lycopersici</name>
    <dbReference type="NCBI Taxonomy" id="2951807"/>
    <lineage>
        <taxon>Bacteria</taxon>
        <taxon>Pseudomonadati</taxon>
        <taxon>Pseudomonadota</taxon>
        <taxon>Alphaproteobacteria</taxon>
        <taxon>Sphingomonadales</taxon>
        <taxon>Sphingomonadaceae</taxon>
        <taxon>Sphingomonas</taxon>
    </lineage>
</organism>
<evidence type="ECO:0000313" key="8">
    <source>
        <dbReference type="EMBL" id="MCW6537698.1"/>
    </source>
</evidence>
<accession>A0AA41ZDJ9</accession>
<dbReference type="GO" id="GO:0046872">
    <property type="term" value="F:metal ion binding"/>
    <property type="evidence" value="ECO:0007669"/>
    <property type="project" value="UniProtKB-KW"/>
</dbReference>
<evidence type="ECO:0000256" key="6">
    <source>
        <dbReference type="ARBA" id="ARBA00023211"/>
    </source>
</evidence>
<keyword evidence="9" id="KW-1185">Reference proteome</keyword>
<comment type="cofactor">
    <cofactor evidence="1">
        <name>Mn(2+)</name>
        <dbReference type="ChEBI" id="CHEBI:29035"/>
    </cofactor>
</comment>
<dbReference type="EMBL" id="JANFAV010000029">
    <property type="protein sequence ID" value="MCW6537698.1"/>
    <property type="molecule type" value="Genomic_DNA"/>
</dbReference>
<dbReference type="InterPro" id="IPR015797">
    <property type="entry name" value="NUDIX_hydrolase-like_dom_sf"/>
</dbReference>
<reference evidence="8" key="1">
    <citation type="submission" date="2022-06" db="EMBL/GenBank/DDBJ databases">
        <title>Sphingomonas sp. nov. isolated from rhizosphere soil of tomato.</title>
        <authorList>
            <person name="Dong H."/>
            <person name="Gao R."/>
        </authorList>
    </citation>
    <scope>NUCLEOTIDE SEQUENCE</scope>
    <source>
        <strain evidence="8">MMSM24</strain>
    </source>
</reference>
<evidence type="ECO:0000256" key="1">
    <source>
        <dbReference type="ARBA" id="ARBA00001936"/>
    </source>
</evidence>
<protein>
    <submittedName>
        <fullName evidence="8">NUDIX domain-containing protein</fullName>
    </submittedName>
</protein>
<keyword evidence="4" id="KW-0378">Hydrolase</keyword>
<dbReference type="AlphaFoldDB" id="A0AA41ZDJ9"/>
<keyword evidence="5" id="KW-0460">Magnesium</keyword>
<keyword evidence="6" id="KW-0464">Manganese</keyword>
<feature type="domain" description="Nudix hydrolase" evidence="7">
    <location>
        <begin position="12"/>
        <end position="197"/>
    </location>
</feature>
<gene>
    <name evidence="8" type="ORF">NEE01_23230</name>
</gene>
<evidence type="ECO:0000256" key="4">
    <source>
        <dbReference type="ARBA" id="ARBA00022801"/>
    </source>
</evidence>
<dbReference type="InterPro" id="IPR000086">
    <property type="entry name" value="NUDIX_hydrolase_dom"/>
</dbReference>
<dbReference type="InterPro" id="IPR039121">
    <property type="entry name" value="NUDT19"/>
</dbReference>
<comment type="caution">
    <text evidence="8">The sequence shown here is derived from an EMBL/GenBank/DDBJ whole genome shotgun (WGS) entry which is preliminary data.</text>
</comment>
<evidence type="ECO:0000256" key="5">
    <source>
        <dbReference type="ARBA" id="ARBA00022842"/>
    </source>
</evidence>
<proteinExistence type="predicted"/>
<dbReference type="PROSITE" id="PS51462">
    <property type="entry name" value="NUDIX"/>
    <property type="match status" value="1"/>
</dbReference>
<dbReference type="SUPFAM" id="SSF55811">
    <property type="entry name" value="Nudix"/>
    <property type="match status" value="1"/>
</dbReference>
<evidence type="ECO:0000256" key="2">
    <source>
        <dbReference type="ARBA" id="ARBA00001946"/>
    </source>
</evidence>